<evidence type="ECO:0000259" key="2">
    <source>
        <dbReference type="PROSITE" id="PS51459"/>
    </source>
</evidence>
<proteinExistence type="predicted"/>
<dbReference type="PANTHER" id="PTHR13504">
    <property type="entry name" value="FIDO DOMAIN-CONTAINING PROTEIN DDB_G0283145"/>
    <property type="match status" value="1"/>
</dbReference>
<dbReference type="InterPro" id="IPR003812">
    <property type="entry name" value="Fido"/>
</dbReference>
<protein>
    <submittedName>
        <fullName evidence="3">Mobile mystery protein B</fullName>
    </submittedName>
</protein>
<dbReference type="Pfam" id="PF02661">
    <property type="entry name" value="Fic"/>
    <property type="match status" value="1"/>
</dbReference>
<dbReference type="RefSeq" id="WP_093275009.1">
    <property type="nucleotide sequence ID" value="NZ_FNDD01000016.1"/>
</dbReference>
<dbReference type="AlphaFoldDB" id="A0A1G8CIH3"/>
<reference evidence="4" key="1">
    <citation type="submission" date="2016-10" db="EMBL/GenBank/DDBJ databases">
        <authorList>
            <person name="Varghese N."/>
            <person name="Submissions S."/>
        </authorList>
    </citation>
    <scope>NUCLEOTIDE SEQUENCE [LARGE SCALE GENOMIC DNA]</scope>
    <source>
        <strain evidence="4">CGMCC 1.10228</strain>
    </source>
</reference>
<feature type="active site" evidence="1">
    <location>
        <position position="133"/>
    </location>
</feature>
<sequence length="203" mass="23374">MSLFVEPEGATELNADDVAGLKFDHITTREELNELENANILQGLSWLASTPKTSMDDILSMAFVEELHQRLFGDVWEWAGSYRHRELNIGVDPLNIRPDLHNLLEDIKCWIEFEHYDSLELSARIQHRLVKIHPFPNGNGRHSRMMTDYIRMVLLKQKPLVWSNTDLDKQSQERGEYIASLRQADAGDYAPLIQYLQAKGNAT</sequence>
<dbReference type="STRING" id="861298.SAMN04488136_11662"/>
<dbReference type="OrthoDB" id="9807853at2"/>
<dbReference type="InterPro" id="IPR013436">
    <property type="entry name" value="Mobile_mystery_prot_B"/>
</dbReference>
<name>A0A1G8CIH3_9VIBR</name>
<organism evidence="3 4">
    <name type="scientific">Vibrio xiamenensis</name>
    <dbReference type="NCBI Taxonomy" id="861298"/>
    <lineage>
        <taxon>Bacteria</taxon>
        <taxon>Pseudomonadati</taxon>
        <taxon>Pseudomonadota</taxon>
        <taxon>Gammaproteobacteria</taxon>
        <taxon>Vibrionales</taxon>
        <taxon>Vibrionaceae</taxon>
        <taxon>Vibrio</taxon>
    </lineage>
</organism>
<feature type="domain" description="Fido" evidence="2">
    <location>
        <begin position="59"/>
        <end position="198"/>
    </location>
</feature>
<dbReference type="PANTHER" id="PTHR13504:SF39">
    <property type="entry name" value="CELL FILAMENTATION PROTEIN"/>
    <property type="match status" value="1"/>
</dbReference>
<dbReference type="InterPro" id="IPR040198">
    <property type="entry name" value="Fido_containing"/>
</dbReference>
<evidence type="ECO:0000256" key="1">
    <source>
        <dbReference type="PIRSR" id="PIRSR640198-1"/>
    </source>
</evidence>
<dbReference type="PROSITE" id="PS51459">
    <property type="entry name" value="FIDO"/>
    <property type="match status" value="1"/>
</dbReference>
<keyword evidence="4" id="KW-1185">Reference proteome</keyword>
<evidence type="ECO:0000313" key="3">
    <source>
        <dbReference type="EMBL" id="SDH44700.1"/>
    </source>
</evidence>
<dbReference type="SUPFAM" id="SSF140931">
    <property type="entry name" value="Fic-like"/>
    <property type="match status" value="1"/>
</dbReference>
<accession>A0A1G8CIH3</accession>
<evidence type="ECO:0000313" key="4">
    <source>
        <dbReference type="Proteomes" id="UP000198854"/>
    </source>
</evidence>
<dbReference type="EMBL" id="FNDD01000016">
    <property type="protein sequence ID" value="SDH44700.1"/>
    <property type="molecule type" value="Genomic_DNA"/>
</dbReference>
<gene>
    <name evidence="3" type="ORF">SAMN04488136_11662</name>
</gene>
<dbReference type="InterPro" id="IPR036597">
    <property type="entry name" value="Fido-like_dom_sf"/>
</dbReference>
<dbReference type="Gene3D" id="1.10.3290.10">
    <property type="entry name" value="Fido-like domain"/>
    <property type="match status" value="1"/>
</dbReference>
<dbReference type="NCBIfam" id="TIGR02613">
    <property type="entry name" value="mob_myst_B"/>
    <property type="match status" value="1"/>
</dbReference>
<dbReference type="Proteomes" id="UP000198854">
    <property type="component" value="Unassembled WGS sequence"/>
</dbReference>